<keyword evidence="8" id="KW-0460">Magnesium</keyword>
<keyword evidence="4" id="KW-0489">Methyltransferase</keyword>
<comment type="caution">
    <text evidence="14">The sequence shown here is derived from an EMBL/GenBank/DDBJ whole genome shotgun (WGS) entry which is preliminary data.</text>
</comment>
<dbReference type="GO" id="GO:0034587">
    <property type="term" value="P:piRNA processing"/>
    <property type="evidence" value="ECO:0007669"/>
    <property type="project" value="TreeGrafter"/>
</dbReference>
<dbReference type="Proteomes" id="UP001075354">
    <property type="component" value="Chromosome 4"/>
</dbReference>
<dbReference type="GO" id="GO:0046872">
    <property type="term" value="F:metal ion binding"/>
    <property type="evidence" value="ECO:0007669"/>
    <property type="project" value="UniProtKB-KW"/>
</dbReference>
<evidence type="ECO:0000256" key="2">
    <source>
        <dbReference type="ARBA" id="ARBA00009026"/>
    </source>
</evidence>
<evidence type="ECO:0000256" key="12">
    <source>
        <dbReference type="ARBA" id="ARBA00048418"/>
    </source>
</evidence>
<evidence type="ECO:0000256" key="4">
    <source>
        <dbReference type="ARBA" id="ARBA00022603"/>
    </source>
</evidence>
<dbReference type="GO" id="GO:0090486">
    <property type="term" value="F:small RNA 2'-O-methyltransferase activity"/>
    <property type="evidence" value="ECO:0007669"/>
    <property type="project" value="UniProtKB-EC"/>
</dbReference>
<evidence type="ECO:0000256" key="8">
    <source>
        <dbReference type="ARBA" id="ARBA00022842"/>
    </source>
</evidence>
<dbReference type="InterPro" id="IPR029063">
    <property type="entry name" value="SAM-dependent_MTases_sf"/>
</dbReference>
<dbReference type="GO" id="GO:0003723">
    <property type="term" value="F:RNA binding"/>
    <property type="evidence" value="ECO:0007669"/>
    <property type="project" value="UniProtKB-KW"/>
</dbReference>
<comment type="similarity">
    <text evidence="2">Belongs to the methyltransferase superfamily. HEN1 family.</text>
</comment>
<evidence type="ECO:0000313" key="14">
    <source>
        <dbReference type="EMBL" id="KAJ1528390.1"/>
    </source>
</evidence>
<dbReference type="AlphaFoldDB" id="A0AAV7XU48"/>
<evidence type="ECO:0000256" key="5">
    <source>
        <dbReference type="ARBA" id="ARBA00022679"/>
    </source>
</evidence>
<feature type="region of interest" description="Disordered" evidence="13">
    <location>
        <begin position="705"/>
        <end position="730"/>
    </location>
</feature>
<keyword evidence="5" id="KW-0808">Transferase</keyword>
<organism evidence="14 15">
    <name type="scientific">Megalurothrips usitatus</name>
    <name type="common">bean blossom thrips</name>
    <dbReference type="NCBI Taxonomy" id="439358"/>
    <lineage>
        <taxon>Eukaryota</taxon>
        <taxon>Metazoa</taxon>
        <taxon>Ecdysozoa</taxon>
        <taxon>Arthropoda</taxon>
        <taxon>Hexapoda</taxon>
        <taxon>Insecta</taxon>
        <taxon>Pterygota</taxon>
        <taxon>Neoptera</taxon>
        <taxon>Paraneoptera</taxon>
        <taxon>Thysanoptera</taxon>
        <taxon>Terebrantia</taxon>
        <taxon>Thripoidea</taxon>
        <taxon>Thripidae</taxon>
        <taxon>Megalurothrips</taxon>
    </lineage>
</organism>
<feature type="compositionally biased region" description="Polar residues" evidence="13">
    <location>
        <begin position="1"/>
        <end position="16"/>
    </location>
</feature>
<keyword evidence="7" id="KW-0479">Metal-binding</keyword>
<dbReference type="GO" id="GO:0005737">
    <property type="term" value="C:cytoplasm"/>
    <property type="evidence" value="ECO:0007669"/>
    <property type="project" value="TreeGrafter"/>
</dbReference>
<proteinExistence type="inferred from homology"/>
<evidence type="ECO:0000256" key="3">
    <source>
        <dbReference type="ARBA" id="ARBA00021330"/>
    </source>
</evidence>
<dbReference type="PANTHER" id="PTHR21404">
    <property type="entry name" value="HEN1"/>
    <property type="match status" value="1"/>
</dbReference>
<dbReference type="SUPFAM" id="SSF53335">
    <property type="entry name" value="S-adenosyl-L-methionine-dependent methyltransferases"/>
    <property type="match status" value="1"/>
</dbReference>
<name>A0AAV7XU48_9NEOP</name>
<dbReference type="EMBL" id="JAPTSV010000004">
    <property type="protein sequence ID" value="KAJ1528390.1"/>
    <property type="molecule type" value="Genomic_DNA"/>
</dbReference>
<keyword evidence="6" id="KW-0949">S-adenosyl-L-methionine</keyword>
<feature type="region of interest" description="Disordered" evidence="13">
    <location>
        <begin position="463"/>
        <end position="487"/>
    </location>
</feature>
<sequence length="844" mass="94756">MENIMTTAQASSSDCYSDSEKEKENTEVEEKCEREWGAFADRADSPPEIDGRAFLDLEDNLKFFPPLYRQRYETVREILKDERWCPPPATVVEFGCAELAMFPYFKQVSHITKVFMVDIDFNLVDYYSCRTAPLTCDYLTPRENPLHVEVMCGSVADCDARMQGANAVVCIELIEHLELDIVEKLEKTIFGFIEPEIAIFTTPNSDFNVLLNGMQGKFRHWDHKFEWSRREFTDWTNKVLSQYPQYRVEISGVGLPPEGSEEVGHCSQLALFVRNSDYIPVSTKDAQEIYTTCRTYDHPTKPPDSRSDGEKLQDEVHFRLNRLGFYDCYQAEDEDFSYVPLVDLTLAVQNTIPSTDSEAIRCCLLSEDIVERDGIVYVRFNKYASKSSSDSDSDHDLTDEEDNVENYNCHVGPENNEDEEWDIGPPGRFAGPEILSEYHIAMANLENVSNLVYERHSQMRAMMGWSDPEDDDNHEEDDDNEDNNGGYYEYYAEEQPLDCEKIWNSIVPLRSSTAHEKGRGSSEEIDGLEKASMCGASSPIAPSDEHESLMGNTKRDLITDSGVDLSPLLNHNSSQDEMADILPTIGESKVGIALKTKDLPKSTSVEVLHLDGSCTLKRRAGLEYLEFAPSTSVALCYTGQTYSGSDKVLTNVNMSMSSERKSLDGSLVRDVADSYSFDFAGDSGYPNSSSLHHDVDVDLTPEQVDDISSENDDRSNPSLSEDELSDSLDRAPALPRRVIHPRHPVVPIVFENVENGDLANNNRDGEGNNAVAPLGDEREFVALVQEGDMQPLLAAPAVDVILPYNADPFPHWLMDLLNIEDADEVPAAKVDDLEHDEGLGEDSI</sequence>
<accession>A0AAV7XU48</accession>
<reference evidence="14" key="1">
    <citation type="submission" date="2022-12" db="EMBL/GenBank/DDBJ databases">
        <title>Chromosome-level genome assembly of the bean flower thrips Megalurothrips usitatus.</title>
        <authorList>
            <person name="Ma L."/>
            <person name="Liu Q."/>
            <person name="Li H."/>
            <person name="Cai W."/>
        </authorList>
    </citation>
    <scope>NUCLEOTIDE SEQUENCE</scope>
    <source>
        <strain evidence="14">Cailab_2022a</strain>
    </source>
</reference>
<evidence type="ECO:0000256" key="7">
    <source>
        <dbReference type="ARBA" id="ARBA00022723"/>
    </source>
</evidence>
<dbReference type="InterPro" id="IPR026610">
    <property type="entry name" value="Hen1"/>
</dbReference>
<evidence type="ECO:0000313" key="15">
    <source>
        <dbReference type="Proteomes" id="UP001075354"/>
    </source>
</evidence>
<evidence type="ECO:0000256" key="1">
    <source>
        <dbReference type="ARBA" id="ARBA00001946"/>
    </source>
</evidence>
<protein>
    <recommendedName>
        <fullName evidence="3">Small RNA 2'-O-methyltransferase</fullName>
        <ecNumber evidence="11">2.1.1.386</ecNumber>
    </recommendedName>
</protein>
<feature type="region of interest" description="Disordered" evidence="13">
    <location>
        <begin position="1"/>
        <end position="28"/>
    </location>
</feature>
<keyword evidence="10" id="KW-0943">RNA-mediated gene silencing</keyword>
<dbReference type="GO" id="GO:0005634">
    <property type="term" value="C:nucleus"/>
    <property type="evidence" value="ECO:0007669"/>
    <property type="project" value="TreeGrafter"/>
</dbReference>
<evidence type="ECO:0000256" key="11">
    <source>
        <dbReference type="ARBA" id="ARBA00035025"/>
    </source>
</evidence>
<evidence type="ECO:0000256" key="10">
    <source>
        <dbReference type="ARBA" id="ARBA00023158"/>
    </source>
</evidence>
<evidence type="ECO:0000256" key="9">
    <source>
        <dbReference type="ARBA" id="ARBA00022884"/>
    </source>
</evidence>
<comment type="cofactor">
    <cofactor evidence="1">
        <name>Mg(2+)</name>
        <dbReference type="ChEBI" id="CHEBI:18420"/>
    </cofactor>
</comment>
<feature type="compositionally biased region" description="Acidic residues" evidence="13">
    <location>
        <begin position="467"/>
        <end position="482"/>
    </location>
</feature>
<dbReference type="GO" id="GO:0030422">
    <property type="term" value="P:siRNA processing"/>
    <property type="evidence" value="ECO:0007669"/>
    <property type="project" value="TreeGrafter"/>
</dbReference>
<comment type="catalytic activity">
    <reaction evidence="12">
        <text>small RNA 3'-end nucleotide + S-adenosyl-L-methionine = small RNA 3'-end 2'-O-methylnucleotide + S-adenosyl-L-homocysteine + H(+)</text>
        <dbReference type="Rhea" id="RHEA:37887"/>
        <dbReference type="Rhea" id="RHEA-COMP:10415"/>
        <dbReference type="Rhea" id="RHEA-COMP:10416"/>
        <dbReference type="ChEBI" id="CHEBI:15378"/>
        <dbReference type="ChEBI" id="CHEBI:57856"/>
        <dbReference type="ChEBI" id="CHEBI:59789"/>
        <dbReference type="ChEBI" id="CHEBI:74896"/>
        <dbReference type="ChEBI" id="CHEBI:74898"/>
        <dbReference type="EC" id="2.1.1.386"/>
    </reaction>
</comment>
<evidence type="ECO:0000256" key="13">
    <source>
        <dbReference type="SAM" id="MobiDB-lite"/>
    </source>
</evidence>
<gene>
    <name evidence="14" type="ORF">ONE63_006805</name>
</gene>
<dbReference type="GO" id="GO:0001510">
    <property type="term" value="P:RNA methylation"/>
    <property type="evidence" value="ECO:0007669"/>
    <property type="project" value="InterPro"/>
</dbReference>
<evidence type="ECO:0000256" key="6">
    <source>
        <dbReference type="ARBA" id="ARBA00022691"/>
    </source>
</evidence>
<feature type="compositionally biased region" description="Basic and acidic residues" evidence="13">
    <location>
        <begin position="18"/>
        <end position="28"/>
    </location>
</feature>
<dbReference type="EC" id="2.1.1.386" evidence="11"/>
<keyword evidence="9" id="KW-0694">RNA-binding</keyword>
<dbReference type="PANTHER" id="PTHR21404:SF3">
    <property type="entry name" value="SMALL RNA 2'-O-METHYLTRANSFERASE"/>
    <property type="match status" value="1"/>
</dbReference>
<keyword evidence="15" id="KW-1185">Reference proteome</keyword>
<dbReference type="Gene3D" id="3.40.50.150">
    <property type="entry name" value="Vaccinia Virus protein VP39"/>
    <property type="match status" value="1"/>
</dbReference>